<keyword evidence="2" id="KW-1185">Reference proteome</keyword>
<evidence type="ECO:0000313" key="1">
    <source>
        <dbReference type="EMBL" id="GGA65040.1"/>
    </source>
</evidence>
<sequence>MTNTHFAADVGSSGFVTLNGERFYAIKDYDQMPPFFISLVSSSDHWLFISSTGALTAGRTQPENALFPYESVDKIHSNAHKTGSKSLFWVATENGPVLWQPFVEQGPTSPKVTRTLYKNLLGSKLVFTETNHELGLKFSYSWSSSDEFGFVRQSYLENLNSDTVDVQLLDGVTNLLPWAVPRKTQTEASCLVDAYKWNELDASTNHAVFALYAAISDRAEPSESLKASGVFSLGLPQANVLLSTRQLEAFRMGREVHSEQLMRAEPGAYLLVTKLKLAGNTEQSWQLIADVSQSQSDVVATRKQIAENPQLADEIAASIEANSDELARLMAAADGFQATAEEHVSTHHYANVLFNVMRGGIFNDQYQVPREDFNATLSVLNKAVWQRHQKFIRDLPEVLSYQELHKAVIAQNDPQLERLCYEYLPITFGRRHGDPSRPWNHFVIKLRDDAGNRLLSYQGNWRDIFQNWEALAVSYPDFIENVIAKFVNASTIDGYNPYRITKDGIDWELDEPDDPWSNIGYWGDHQIIYLLKLLEASKQFHPQQLQSLLQQPLFCYANVPYVIKPFDALVADFKNTVDFDHDKAKLIDQRVEKIGSDGKLVLTGADEVYQVNLFEKLLVPLLSKLSNLVVDGGIWLNTQRPEWNDANNALVGQGLSMVTMYYVRRYITFMQRLLTEQGETAYSMSAEVVEWLADTAKVLAQYAPQLGDDKVTDEFRWQVLRDLGEAAGKYRQQVYTSGFSGAQQQSVDAVVAMLDDALVFVDHSIAHNVRQDGLYEAYNLLEVAPEQASVDYLYPMLEGQVAALSAGVISPDNTVKVLDALFASDMWRADQSTFMLYPDRDLPSFLTKNQVSAEQVNAIPVLSMMLAENDHRIIEQDVAGAYRFNANFHNAGDLIVALEKLNGQFGTAVEQDKQAVLDLYESIFNHKAFTGRSGTMFGFEGLGSIYWHMVSKLLLAVQENYFSAVAQGADKATIAALADYYYRVREGIGFNKTPEEYGSFPYDPYSHTPSHLGAQQPGMTGQVKEEVLTRWGELGLRIWDGEIRFEPSLLRAQEFTSEATSLRYLDLAGDWQELAVPAAALAFTFCQVPVRFQAIDSEDAAITIEWADGRTETIAGLVLNAEISEHLFSRDNAIKQIDLVLPKALLND</sequence>
<name>A0A8J2U256_9GAMM</name>
<comment type="caution">
    <text evidence="1">The sequence shown here is derived from an EMBL/GenBank/DDBJ whole genome shotgun (WGS) entry which is preliminary data.</text>
</comment>
<accession>A0A8J2U256</accession>
<organism evidence="1 2">
    <name type="scientific">Neiella marina</name>
    <dbReference type="NCBI Taxonomy" id="508461"/>
    <lineage>
        <taxon>Bacteria</taxon>
        <taxon>Pseudomonadati</taxon>
        <taxon>Pseudomonadota</taxon>
        <taxon>Gammaproteobacteria</taxon>
        <taxon>Alteromonadales</taxon>
        <taxon>Echinimonadaceae</taxon>
        <taxon>Neiella</taxon>
    </lineage>
</organism>
<evidence type="ECO:0000313" key="2">
    <source>
        <dbReference type="Proteomes" id="UP000619743"/>
    </source>
</evidence>
<evidence type="ECO:0008006" key="3">
    <source>
        <dbReference type="Google" id="ProtNLM"/>
    </source>
</evidence>
<dbReference type="RefSeq" id="WP_087504306.1">
    <property type="nucleotide sequence ID" value="NZ_BMDX01000001.1"/>
</dbReference>
<gene>
    <name evidence="1" type="ORF">GCM10011369_03080</name>
</gene>
<proteinExistence type="predicted"/>
<dbReference type="AlphaFoldDB" id="A0A8J2U256"/>
<dbReference type="EMBL" id="BMDX01000001">
    <property type="protein sequence ID" value="GGA65040.1"/>
    <property type="molecule type" value="Genomic_DNA"/>
</dbReference>
<dbReference type="OrthoDB" id="219241at2"/>
<dbReference type="Proteomes" id="UP000619743">
    <property type="component" value="Unassembled WGS sequence"/>
</dbReference>
<protein>
    <recommendedName>
        <fullName evidence="3">Cellobiose phosphorylase</fullName>
    </recommendedName>
</protein>
<reference evidence="2" key="1">
    <citation type="journal article" date="2019" name="Int. J. Syst. Evol. Microbiol.">
        <title>The Global Catalogue of Microorganisms (GCM) 10K type strain sequencing project: providing services to taxonomists for standard genome sequencing and annotation.</title>
        <authorList>
            <consortium name="The Broad Institute Genomics Platform"/>
            <consortium name="The Broad Institute Genome Sequencing Center for Infectious Disease"/>
            <person name="Wu L."/>
            <person name="Ma J."/>
        </authorList>
    </citation>
    <scope>NUCLEOTIDE SEQUENCE [LARGE SCALE GENOMIC DNA]</scope>
    <source>
        <strain evidence="2">CGMCC 1.10130</strain>
    </source>
</reference>